<accession>A0A2P2PEX2</accession>
<protein>
    <submittedName>
        <fullName evidence="1">Uncharacterized protein</fullName>
    </submittedName>
</protein>
<dbReference type="EMBL" id="GGEC01072786">
    <property type="protein sequence ID" value="MBX53270.1"/>
    <property type="molecule type" value="Transcribed_RNA"/>
</dbReference>
<sequence length="27" mass="3106">MHQLSAKKTPKPILSLLKPYVNQIMPE</sequence>
<dbReference type="AlphaFoldDB" id="A0A2P2PEX2"/>
<organism evidence="1">
    <name type="scientific">Rhizophora mucronata</name>
    <name type="common">Asiatic mangrove</name>
    <dbReference type="NCBI Taxonomy" id="61149"/>
    <lineage>
        <taxon>Eukaryota</taxon>
        <taxon>Viridiplantae</taxon>
        <taxon>Streptophyta</taxon>
        <taxon>Embryophyta</taxon>
        <taxon>Tracheophyta</taxon>
        <taxon>Spermatophyta</taxon>
        <taxon>Magnoliopsida</taxon>
        <taxon>eudicotyledons</taxon>
        <taxon>Gunneridae</taxon>
        <taxon>Pentapetalae</taxon>
        <taxon>rosids</taxon>
        <taxon>fabids</taxon>
        <taxon>Malpighiales</taxon>
        <taxon>Rhizophoraceae</taxon>
        <taxon>Rhizophora</taxon>
    </lineage>
</organism>
<reference evidence="1" key="1">
    <citation type="submission" date="2018-02" db="EMBL/GenBank/DDBJ databases">
        <title>Rhizophora mucronata_Transcriptome.</title>
        <authorList>
            <person name="Meera S.P."/>
            <person name="Sreeshan A."/>
            <person name="Augustine A."/>
        </authorList>
    </citation>
    <scope>NUCLEOTIDE SEQUENCE</scope>
    <source>
        <tissue evidence="1">Leaf</tissue>
    </source>
</reference>
<name>A0A2P2PEX2_RHIMU</name>
<proteinExistence type="predicted"/>
<evidence type="ECO:0000313" key="1">
    <source>
        <dbReference type="EMBL" id="MBX53270.1"/>
    </source>
</evidence>